<feature type="domain" description="Methyltransferase FkbM" evidence="1">
    <location>
        <begin position="94"/>
        <end position="218"/>
    </location>
</feature>
<dbReference type="InterPro" id="IPR029063">
    <property type="entry name" value="SAM-dependent_MTases_sf"/>
</dbReference>
<dbReference type="Proteomes" id="UP001354971">
    <property type="component" value="Unassembled WGS sequence"/>
</dbReference>
<evidence type="ECO:0000313" key="3">
    <source>
        <dbReference type="Proteomes" id="UP001354971"/>
    </source>
</evidence>
<organism evidence="2 3">
    <name type="scientific">Hyphobacterium lacteum</name>
    <dbReference type="NCBI Taxonomy" id="3116575"/>
    <lineage>
        <taxon>Bacteria</taxon>
        <taxon>Pseudomonadati</taxon>
        <taxon>Pseudomonadota</taxon>
        <taxon>Alphaproteobacteria</taxon>
        <taxon>Maricaulales</taxon>
        <taxon>Maricaulaceae</taxon>
        <taxon>Hyphobacterium</taxon>
    </lineage>
</organism>
<keyword evidence="2" id="KW-0808">Transferase</keyword>
<comment type="caution">
    <text evidence="2">The sequence shown here is derived from an EMBL/GenBank/DDBJ whole genome shotgun (WGS) entry which is preliminary data.</text>
</comment>
<dbReference type="GO" id="GO:0008168">
    <property type="term" value="F:methyltransferase activity"/>
    <property type="evidence" value="ECO:0007669"/>
    <property type="project" value="UniProtKB-KW"/>
</dbReference>
<proteinExistence type="predicted"/>
<dbReference type="Pfam" id="PF05050">
    <property type="entry name" value="Methyltransf_21"/>
    <property type="match status" value="1"/>
</dbReference>
<dbReference type="RefSeq" id="WP_330199903.1">
    <property type="nucleotide sequence ID" value="NZ_JAZDRP010000010.1"/>
</dbReference>
<evidence type="ECO:0000259" key="1">
    <source>
        <dbReference type="Pfam" id="PF05050"/>
    </source>
</evidence>
<dbReference type="Gene3D" id="3.40.50.150">
    <property type="entry name" value="Vaccinia Virus protein VP39"/>
    <property type="match status" value="1"/>
</dbReference>
<dbReference type="EMBL" id="JAZDRP010000010">
    <property type="protein sequence ID" value="MEE2527241.1"/>
    <property type="molecule type" value="Genomic_DNA"/>
</dbReference>
<keyword evidence="3" id="KW-1185">Reference proteome</keyword>
<dbReference type="GO" id="GO:0032259">
    <property type="term" value="P:methylation"/>
    <property type="evidence" value="ECO:0007669"/>
    <property type="project" value="UniProtKB-KW"/>
</dbReference>
<dbReference type="InterPro" id="IPR006342">
    <property type="entry name" value="FkbM_mtfrase"/>
</dbReference>
<protein>
    <submittedName>
        <fullName evidence="2">FkbM family methyltransferase</fullName>
    </submittedName>
</protein>
<dbReference type="NCBIfam" id="TIGR01444">
    <property type="entry name" value="fkbM_fam"/>
    <property type="match status" value="1"/>
</dbReference>
<name>A0ABU7LTM0_9PROT</name>
<dbReference type="PANTHER" id="PTHR34203:SF15">
    <property type="entry name" value="SLL1173 PROTEIN"/>
    <property type="match status" value="1"/>
</dbReference>
<sequence length="267" mass="29893">MENTADIPWGALAPSGLFKASVERARKSDSKVWARIASWLAPDTVDIETLGFRARLHPKDNLSEKRILYNPGRFDPAELACLSAKMGAGFVFVDLGANCGTYTFHLASQADASARFYAIEAQPEMARRFRFNHMANDFAASIQLDELAISDVAGEITFTVNRHNRGESGLEGDGEQIRVPAISLKDYLADRQLSHVDAMKIDIEGQEHRILKPFFEQTPHECWPDCLIVEQLLATPEKDPVQLALQHGYQVEQDLTRNVILRKRKTG</sequence>
<dbReference type="SUPFAM" id="SSF53335">
    <property type="entry name" value="S-adenosyl-L-methionine-dependent methyltransferases"/>
    <property type="match status" value="1"/>
</dbReference>
<gene>
    <name evidence="2" type="ORF">V0U79_12790</name>
</gene>
<evidence type="ECO:0000313" key="2">
    <source>
        <dbReference type="EMBL" id="MEE2527241.1"/>
    </source>
</evidence>
<keyword evidence="2" id="KW-0489">Methyltransferase</keyword>
<dbReference type="PANTHER" id="PTHR34203">
    <property type="entry name" value="METHYLTRANSFERASE, FKBM FAMILY PROTEIN"/>
    <property type="match status" value="1"/>
</dbReference>
<reference evidence="2 3" key="1">
    <citation type="submission" date="2024-01" db="EMBL/GenBank/DDBJ databases">
        <title>Hyphobacterium bacterium isolated from marine sediment.</title>
        <authorList>
            <person name="Zhao S."/>
        </authorList>
    </citation>
    <scope>NUCLEOTIDE SEQUENCE [LARGE SCALE GENOMIC DNA]</scope>
    <source>
        <strain evidence="3">HN65</strain>
    </source>
</reference>
<accession>A0ABU7LTM0</accession>
<dbReference type="InterPro" id="IPR052514">
    <property type="entry name" value="SAM-dependent_MTase"/>
</dbReference>